<feature type="signal peptide" evidence="8">
    <location>
        <begin position="1"/>
        <end position="28"/>
    </location>
</feature>
<dbReference type="PROSITE" id="PS51892">
    <property type="entry name" value="SUBTILASE"/>
    <property type="match status" value="1"/>
</dbReference>
<dbReference type="SUPFAM" id="SSF52743">
    <property type="entry name" value="Subtilisin-like"/>
    <property type="match status" value="1"/>
</dbReference>
<evidence type="ECO:0000256" key="3">
    <source>
        <dbReference type="ARBA" id="ARBA00022801"/>
    </source>
</evidence>
<dbReference type="Pfam" id="PF05922">
    <property type="entry name" value="Inhibitor_I9"/>
    <property type="match status" value="1"/>
</dbReference>
<feature type="active site" description="Charge relay system" evidence="5">
    <location>
        <position position="194"/>
    </location>
</feature>
<dbReference type="EMBL" id="BAAAND010000008">
    <property type="protein sequence ID" value="GAA1595758.1"/>
    <property type="molecule type" value="Genomic_DNA"/>
</dbReference>
<dbReference type="InterPro" id="IPR037045">
    <property type="entry name" value="S8pro/Inhibitor_I9_sf"/>
</dbReference>
<protein>
    <submittedName>
        <fullName evidence="11">Serine protease</fullName>
    </submittedName>
</protein>
<dbReference type="PROSITE" id="PS00137">
    <property type="entry name" value="SUBTILASE_HIS"/>
    <property type="match status" value="1"/>
</dbReference>
<dbReference type="GO" id="GO:0008233">
    <property type="term" value="F:peptidase activity"/>
    <property type="evidence" value="ECO:0007669"/>
    <property type="project" value="UniProtKB-KW"/>
</dbReference>
<keyword evidence="3 5" id="KW-0378">Hydrolase</keyword>
<dbReference type="InterPro" id="IPR036852">
    <property type="entry name" value="Peptidase_S8/S53_dom_sf"/>
</dbReference>
<evidence type="ECO:0000259" key="10">
    <source>
        <dbReference type="Pfam" id="PF05922"/>
    </source>
</evidence>
<feature type="active site" description="Charge relay system" evidence="5">
    <location>
        <position position="346"/>
    </location>
</feature>
<dbReference type="Gene3D" id="3.40.50.200">
    <property type="entry name" value="Peptidase S8/S53 domain"/>
    <property type="match status" value="1"/>
</dbReference>
<feature type="chain" id="PRO_5046534464" evidence="8">
    <location>
        <begin position="29"/>
        <end position="404"/>
    </location>
</feature>
<reference evidence="12" key="1">
    <citation type="journal article" date="2019" name="Int. J. Syst. Evol. Microbiol.">
        <title>The Global Catalogue of Microorganisms (GCM) 10K type strain sequencing project: providing services to taxonomists for standard genome sequencing and annotation.</title>
        <authorList>
            <consortium name="The Broad Institute Genomics Platform"/>
            <consortium name="The Broad Institute Genome Sequencing Center for Infectious Disease"/>
            <person name="Wu L."/>
            <person name="Ma J."/>
        </authorList>
    </citation>
    <scope>NUCLEOTIDE SEQUENCE [LARGE SCALE GENOMIC DNA]</scope>
    <source>
        <strain evidence="12">JCM 14304</strain>
    </source>
</reference>
<dbReference type="Gene3D" id="3.30.70.80">
    <property type="entry name" value="Peptidase S8 propeptide/proteinase inhibitor I9"/>
    <property type="match status" value="1"/>
</dbReference>
<comment type="similarity">
    <text evidence="1 5 6">Belongs to the peptidase S8 family.</text>
</comment>
<proteinExistence type="inferred from homology"/>
<dbReference type="RefSeq" id="WP_344195054.1">
    <property type="nucleotide sequence ID" value="NZ_BAAAND010000008.1"/>
</dbReference>
<dbReference type="PROSITE" id="PS00136">
    <property type="entry name" value="SUBTILASE_ASP"/>
    <property type="match status" value="1"/>
</dbReference>
<accession>A0ABP4Q144</accession>
<evidence type="ECO:0000256" key="8">
    <source>
        <dbReference type="SAM" id="SignalP"/>
    </source>
</evidence>
<gene>
    <name evidence="11" type="ORF">GCM10009742_48200</name>
</gene>
<evidence type="ECO:0000256" key="1">
    <source>
        <dbReference type="ARBA" id="ARBA00011073"/>
    </source>
</evidence>
<dbReference type="InterPro" id="IPR050131">
    <property type="entry name" value="Peptidase_S8_subtilisin-like"/>
</dbReference>
<organism evidence="11 12">
    <name type="scientific">Kribbella karoonensis</name>
    <dbReference type="NCBI Taxonomy" id="324851"/>
    <lineage>
        <taxon>Bacteria</taxon>
        <taxon>Bacillati</taxon>
        <taxon>Actinomycetota</taxon>
        <taxon>Actinomycetes</taxon>
        <taxon>Propionibacteriales</taxon>
        <taxon>Kribbellaceae</taxon>
        <taxon>Kribbella</taxon>
    </lineage>
</organism>
<dbReference type="InterPro" id="IPR000209">
    <property type="entry name" value="Peptidase_S8/S53_dom"/>
</dbReference>
<keyword evidence="12" id="KW-1185">Reference proteome</keyword>
<keyword evidence="8" id="KW-0732">Signal</keyword>
<comment type="caution">
    <text evidence="11">The sequence shown here is derived from an EMBL/GenBank/DDBJ whole genome shotgun (WGS) entry which is preliminary data.</text>
</comment>
<dbReference type="PROSITE" id="PS00138">
    <property type="entry name" value="SUBTILASE_SER"/>
    <property type="match status" value="1"/>
</dbReference>
<sequence length="404" mass="40906">MSPSLSRPRALFGIVAASALAVTGIVSAATGSNAAQPAPVSIRGAGNPNAIPGSYIVVLNDATTRAQTRVATQSLAASYDVKVKDQYDASIKGFSATMSEDQAKKVAGDSRVAYVQQNQKITVAQDNPPWGLDRADQRDLPLDKKYEPSTDAKNVNVYIIDTGIYAKHQDFGDRASVGTDTVGDGQNGVDCMGHGSHVAGTIGGTTYGLAKAAKLIAVRVLDCKGSGSTESVVAGIDWVTKNAKKPAVANMSLGGGADDALDAAVKASVGAGITYAVAAGNDNADACQSSPAKEPSAITVGATDDQDQRAEFSNYGKCVDLFAPGVDITSVGITGPDATAKMSGTSMATPHVAGGIALYLADHPDATPADVAKALVTGSTADKVGDPGTGSPNKLLYVGASDQS</sequence>
<feature type="active site" description="Charge relay system" evidence="5">
    <location>
        <position position="161"/>
    </location>
</feature>
<feature type="region of interest" description="Disordered" evidence="7">
    <location>
        <begin position="380"/>
        <end position="404"/>
    </location>
</feature>
<evidence type="ECO:0000256" key="6">
    <source>
        <dbReference type="RuleBase" id="RU003355"/>
    </source>
</evidence>
<evidence type="ECO:0000256" key="4">
    <source>
        <dbReference type="ARBA" id="ARBA00022825"/>
    </source>
</evidence>
<dbReference type="SUPFAM" id="SSF54897">
    <property type="entry name" value="Protease propeptides/inhibitors"/>
    <property type="match status" value="1"/>
</dbReference>
<dbReference type="InterPro" id="IPR015500">
    <property type="entry name" value="Peptidase_S8_subtilisin-rel"/>
</dbReference>
<feature type="domain" description="Inhibitor I9" evidence="10">
    <location>
        <begin position="54"/>
        <end position="122"/>
    </location>
</feature>
<dbReference type="CDD" id="cd04077">
    <property type="entry name" value="Peptidases_S8_PCSK9_ProteinaseK_like"/>
    <property type="match status" value="1"/>
</dbReference>
<dbReference type="PANTHER" id="PTHR43806">
    <property type="entry name" value="PEPTIDASE S8"/>
    <property type="match status" value="1"/>
</dbReference>
<evidence type="ECO:0000256" key="5">
    <source>
        <dbReference type="PROSITE-ProRule" id="PRU01240"/>
    </source>
</evidence>
<dbReference type="InterPro" id="IPR023828">
    <property type="entry name" value="Peptidase_S8_Ser-AS"/>
</dbReference>
<evidence type="ECO:0000256" key="7">
    <source>
        <dbReference type="SAM" id="MobiDB-lite"/>
    </source>
</evidence>
<evidence type="ECO:0000259" key="9">
    <source>
        <dbReference type="Pfam" id="PF00082"/>
    </source>
</evidence>
<feature type="domain" description="Peptidase S8/S53" evidence="9">
    <location>
        <begin position="153"/>
        <end position="380"/>
    </location>
</feature>
<evidence type="ECO:0000256" key="2">
    <source>
        <dbReference type="ARBA" id="ARBA00022670"/>
    </source>
</evidence>
<dbReference type="InterPro" id="IPR010259">
    <property type="entry name" value="S8pro/Inhibitor_I9"/>
</dbReference>
<dbReference type="InterPro" id="IPR023827">
    <property type="entry name" value="Peptidase_S8_Asp-AS"/>
</dbReference>
<dbReference type="PRINTS" id="PR00723">
    <property type="entry name" value="SUBTILISIN"/>
</dbReference>
<evidence type="ECO:0000313" key="11">
    <source>
        <dbReference type="EMBL" id="GAA1595758.1"/>
    </source>
</evidence>
<dbReference type="InterPro" id="IPR022398">
    <property type="entry name" value="Peptidase_S8_His-AS"/>
</dbReference>
<evidence type="ECO:0000313" key="12">
    <source>
        <dbReference type="Proteomes" id="UP001500190"/>
    </source>
</evidence>
<keyword evidence="4 5" id="KW-0720">Serine protease</keyword>
<dbReference type="GO" id="GO:0006508">
    <property type="term" value="P:proteolysis"/>
    <property type="evidence" value="ECO:0007669"/>
    <property type="project" value="UniProtKB-KW"/>
</dbReference>
<dbReference type="Pfam" id="PF00082">
    <property type="entry name" value="Peptidase_S8"/>
    <property type="match status" value="1"/>
</dbReference>
<keyword evidence="2 5" id="KW-0645">Protease</keyword>
<dbReference type="Proteomes" id="UP001500190">
    <property type="component" value="Unassembled WGS sequence"/>
</dbReference>
<name>A0ABP4Q144_9ACTN</name>
<dbReference type="InterPro" id="IPR034193">
    <property type="entry name" value="PCSK9_ProteinaseK-like"/>
</dbReference>
<dbReference type="PANTHER" id="PTHR43806:SF11">
    <property type="entry name" value="CEREVISIN-RELATED"/>
    <property type="match status" value="1"/>
</dbReference>